<dbReference type="InterPro" id="IPR023809">
    <property type="entry name" value="Thiopep_bacteriocin_synth_dom"/>
</dbReference>
<dbReference type="OrthoDB" id="1273722at2"/>
<dbReference type="Pfam" id="PF14028">
    <property type="entry name" value="Lant_dehydr_C"/>
    <property type="match status" value="1"/>
</dbReference>
<evidence type="ECO:0000259" key="1">
    <source>
        <dbReference type="Pfam" id="PF04738"/>
    </source>
</evidence>
<comment type="caution">
    <text evidence="3">The sequence shown here is derived from an EMBL/GenBank/DDBJ whole genome shotgun (WGS) entry which is preliminary data.</text>
</comment>
<feature type="domain" description="Lantibiotic dehydratase N-terminal" evidence="1">
    <location>
        <begin position="59"/>
        <end position="719"/>
    </location>
</feature>
<evidence type="ECO:0000313" key="3">
    <source>
        <dbReference type="EMBL" id="KAF0824163.1"/>
    </source>
</evidence>
<dbReference type="RefSeq" id="WP_159344965.1">
    <property type="nucleotide sequence ID" value="NZ_JBALOT010000051.1"/>
</dbReference>
<feature type="domain" description="Thiopeptide-type bacteriocin biosynthesis" evidence="2">
    <location>
        <begin position="800"/>
        <end position="1063"/>
    </location>
</feature>
<dbReference type="NCBIfam" id="TIGR03891">
    <property type="entry name" value="thiopep_ocin"/>
    <property type="match status" value="1"/>
</dbReference>
<evidence type="ECO:0008006" key="5">
    <source>
        <dbReference type="Google" id="ProtNLM"/>
    </source>
</evidence>
<reference evidence="3 4" key="1">
    <citation type="journal article" date="2020" name="G3 (Bethesda)">
        <title>Whole Genome Sequencing and Comparative Genomics of Two Nematicidal Bacillus Strains Reveals a Wide Range of Possible Virulence Factors.</title>
        <authorList>
            <person name="Susic N."/>
            <person name="Janezic S."/>
            <person name="Rupnik M."/>
            <person name="Geric Stare B."/>
        </authorList>
    </citation>
    <scope>NUCLEOTIDE SEQUENCE [LARGE SCALE GENOMIC DNA]</scope>
    <source>
        <strain evidence="3 4">I-1582</strain>
    </source>
</reference>
<evidence type="ECO:0000313" key="4">
    <source>
        <dbReference type="Proteomes" id="UP000465778"/>
    </source>
</evidence>
<proteinExistence type="predicted"/>
<dbReference type="Pfam" id="PF04738">
    <property type="entry name" value="Lant_dehydr_N"/>
    <property type="match status" value="1"/>
</dbReference>
<name>A0A800MX93_CYTFI</name>
<dbReference type="Proteomes" id="UP000465778">
    <property type="component" value="Unassembled WGS sequence"/>
</dbReference>
<gene>
    <name evidence="3" type="ORF">KIS1582_1978</name>
</gene>
<protein>
    <recommendedName>
        <fullName evidence="5">Thiopeptide-type bacteriocin biosynthesis protein</fullName>
    </recommendedName>
</protein>
<sequence>MIVKERNKIKKNNKKEEPLYSLLDYFMLRSPLMPFQVYSEMSSLEGEQAEEQLFQLMKNREIREAIYVSSPSLYHSLIKLEKFSDSPKKNQLIKSALKYLIRMSARPTPFGLCSGVEAGRIGDKTDLVIPDNRQFKKRARPDMEWLLKAISILEEEDEVLLRLQVMRNHSLYYNGTRVKLLFHTGFGQLFKDGDNYNKQPTIRFTQVVEDVFRLADKPIAFSTLVHTIKERYPQADTDTITQFIKELLKQEFLISEIRPSLMDVNPLSNLINKIIKNQIDHPILSDLQNVETLFNEYNLTTVGQGEEIFTDLKNSMKKVTDAENLIQVDLAMNTRALTLSETVKDTVELAAETLWKLSPPHSGFEHIDRYREDFVERYGTYQEVPLLTLLDEDMGLGYPATYEFPPSSRTMNKTRDKFTPYRTKVLLELMTRAIKDGSMEIKLTDQDIERLSGKEQMEQFDPASQAPISMELYFQILAKHESDIDDGNYEMIIGGNPGSAAAGKTFGRFIDILDDSIGTKLADTSKTEQSLYKDSIFAELVYLPPAGRAANLMVSKNTREYEIAVGTNSSKPAEKQIPLEDIVVGCNLESFYLKSKRLNKRIIPVTCHMLDYSNAPNVCRFLREVALEGVRHWMPFDWGELEHSYALPGIRYKNILLSPAEWKVDPLTLDLDQKISGKEFMDYFKKWRKERKIPRYVYQTRSDNRVLLDLENSFHLELLEYDFKRLSKGQTIRITETGMKDPANLLVKNNNGDSFFAEFVFPLVKNNHITSENKLNQNKMQLKKEFIPGGQRLKFPGSEWLYIKLYGMNQRVEEFLYNGFCKLAEEAKENGWADQAFFIRYIDEVPHIRIRLKGDPDLLVAKGIPSIYQWANTMKKEGLLNRMVIDTYDPEIERYGGSDLISSAETFFSKDSEAVARYLGLRRFERIDISEELFGALNVIDILEGFSLSFIEQLNWLNDSVNYKEYKEEFKQMKSELLRYGNTDDNWANLQKDEKGQTLYSLMNIRKEALSIYADKVNEANRQGLLANHIDDLIGSVIHMHINRLIGVDRTRETKIITLARHTLYHLRYQKEKQNNG</sequence>
<evidence type="ECO:0000259" key="2">
    <source>
        <dbReference type="Pfam" id="PF14028"/>
    </source>
</evidence>
<dbReference type="InterPro" id="IPR006827">
    <property type="entry name" value="Lant_deHydtase_N"/>
</dbReference>
<dbReference type="AlphaFoldDB" id="A0A800MX93"/>
<organism evidence="3 4">
    <name type="scientific">Cytobacillus firmus</name>
    <name type="common">Bacillus firmus</name>
    <dbReference type="NCBI Taxonomy" id="1399"/>
    <lineage>
        <taxon>Bacteria</taxon>
        <taxon>Bacillati</taxon>
        <taxon>Bacillota</taxon>
        <taxon>Bacilli</taxon>
        <taxon>Bacillales</taxon>
        <taxon>Bacillaceae</taxon>
        <taxon>Cytobacillus</taxon>
    </lineage>
</organism>
<accession>A0A800MX93</accession>
<dbReference type="EMBL" id="VDEM01000018">
    <property type="protein sequence ID" value="KAF0824163.1"/>
    <property type="molecule type" value="Genomic_DNA"/>
</dbReference>